<reference evidence="2 3" key="1">
    <citation type="journal article" date="2018" name="Cell">
        <title>The Chara Genome: Secondary Complexity and Implications for Plant Terrestrialization.</title>
        <authorList>
            <person name="Nishiyama T."/>
            <person name="Sakayama H."/>
            <person name="Vries J.D."/>
            <person name="Buschmann H."/>
            <person name="Saint-Marcoux D."/>
            <person name="Ullrich K.K."/>
            <person name="Haas F.B."/>
            <person name="Vanderstraeten L."/>
            <person name="Becker D."/>
            <person name="Lang D."/>
            <person name="Vosolsobe S."/>
            <person name="Rombauts S."/>
            <person name="Wilhelmsson P.K.I."/>
            <person name="Janitza P."/>
            <person name="Kern R."/>
            <person name="Heyl A."/>
            <person name="Rumpler F."/>
            <person name="Villalobos L.I.A.C."/>
            <person name="Clay J.M."/>
            <person name="Skokan R."/>
            <person name="Toyoda A."/>
            <person name="Suzuki Y."/>
            <person name="Kagoshima H."/>
            <person name="Schijlen E."/>
            <person name="Tajeshwar N."/>
            <person name="Catarino B."/>
            <person name="Hetherington A.J."/>
            <person name="Saltykova A."/>
            <person name="Bonnot C."/>
            <person name="Breuninger H."/>
            <person name="Symeonidi A."/>
            <person name="Radhakrishnan G.V."/>
            <person name="Van Nieuwerburgh F."/>
            <person name="Deforce D."/>
            <person name="Chang C."/>
            <person name="Karol K.G."/>
            <person name="Hedrich R."/>
            <person name="Ulvskov P."/>
            <person name="Glockner G."/>
            <person name="Delwiche C.F."/>
            <person name="Petrasek J."/>
            <person name="Van de Peer Y."/>
            <person name="Friml J."/>
            <person name="Beilby M."/>
            <person name="Dolan L."/>
            <person name="Kohara Y."/>
            <person name="Sugano S."/>
            <person name="Fujiyama A."/>
            <person name="Delaux P.-M."/>
            <person name="Quint M."/>
            <person name="TheiBen G."/>
            <person name="Hagemann M."/>
            <person name="Harholt J."/>
            <person name="Dunand C."/>
            <person name="Zachgo S."/>
            <person name="Langdale J."/>
            <person name="Maumus F."/>
            <person name="Straeten D.V.D."/>
            <person name="Gould S.B."/>
            <person name="Rensing S.A."/>
        </authorList>
    </citation>
    <scope>NUCLEOTIDE SEQUENCE [LARGE SCALE GENOMIC DNA]</scope>
    <source>
        <strain evidence="2 3">S276</strain>
    </source>
</reference>
<keyword evidence="3" id="KW-1185">Reference proteome</keyword>
<name>A0A388JZA6_CHABU</name>
<organism evidence="2 3">
    <name type="scientific">Chara braunii</name>
    <name type="common">Braun's stonewort</name>
    <dbReference type="NCBI Taxonomy" id="69332"/>
    <lineage>
        <taxon>Eukaryota</taxon>
        <taxon>Viridiplantae</taxon>
        <taxon>Streptophyta</taxon>
        <taxon>Charophyceae</taxon>
        <taxon>Charales</taxon>
        <taxon>Characeae</taxon>
        <taxon>Chara</taxon>
    </lineage>
</organism>
<comment type="caution">
    <text evidence="2">The sequence shown here is derived from an EMBL/GenBank/DDBJ whole genome shotgun (WGS) entry which is preliminary data.</text>
</comment>
<dbReference type="Proteomes" id="UP000265515">
    <property type="component" value="Unassembled WGS sequence"/>
</dbReference>
<dbReference type="Gramene" id="GBG63128">
    <property type="protein sequence ID" value="GBG63128"/>
    <property type="gene ID" value="CBR_g36615"/>
</dbReference>
<accession>A0A388JZA6</accession>
<dbReference type="OrthoDB" id="8067420at2759"/>
<proteinExistence type="predicted"/>
<dbReference type="PANTHER" id="PTHR21301:SF10">
    <property type="entry name" value="REVERSE TRANSCRIPTASE DOMAIN-CONTAINING PROTEIN"/>
    <property type="match status" value="1"/>
</dbReference>
<evidence type="ECO:0000313" key="2">
    <source>
        <dbReference type="EMBL" id="GBG63128.1"/>
    </source>
</evidence>
<evidence type="ECO:0000313" key="3">
    <source>
        <dbReference type="Proteomes" id="UP000265515"/>
    </source>
</evidence>
<sequence length="1960" mass="220767">MALEIGRRIPEVLRVELDPDIFLPWPPAGPTLIKFVKPNVWEAQRSTAQPAIPIDTIAMADILTAMPQITTITGVLLTVEYEGVAVGEVRGFDTRSEDGGINCDMRLRGVSGDDAFPGKQTGLLWPVIRATMKDVASSIAATLDYGGDSGGSCFYGFGGLFGPGSDFWGRIVRIGDALYAEPEPCAPGTDGTLAIIGANTATVQSDGGTVGGSGMGQPLRTILHFGLNHVLAARLEIEVAAREILKAFDEIMTLYSKEYELREEDLCKGRAGIKRYCFSRFVEYRRRYSEAGVIDLSAHYLSHEISYITDYFFVASMDKAANTPVIMCKDLVRQVAFERLSGPDFEKLEHKLETIIGIISNSNTSDYPLGPKKVPYLMANFKSHKSTLRWITNADQCVFSPVASLCAGALKLISEEVQKYCKEMSRTIRDLHEVDANLWWPIDSINEYVLSLPETIFTYFSTDISRCFETIPTDNSKHGLISKLSFAIKKGFAYRLKTEKDKYIRITTTNDGKTKYGWTNSNVEKPGERTIELKQLIEMNQWLADRNYIQFGGGIWRQKNGIPMGLPCSPIWCNLYFFRYEFESIIRLLRSGNKHLVALFVHTFRYMDDLNSINNTSIREFLMENHLLNEEDPICLYPSEFIEIKEQNIDDKTSTFLNLKLRIETPEGGYNTEKFDKVEEMGLEVNRYIRFDSNRPIKQSLSIILGQVAAALIVSSNPTTAARDVKRIVDRMSRDGFNEKRCWGMEAQYGGNVAGGWWAETVDRNPFLADLQPYSKPTQSLSNVIHPSVMTLIGQKVTEGLFPLITETLIFNDWADLAWSYEHERHRVDLILNGHLAKADERKRNLAKESAGILERTTRLEETLKKIWEVWEDPEVEDARTGGDGYDQALMGIMGEEEEELRRLLDIQPAPPPPPEGVGHGASQNRSNGFVPIGSAQRLEGKVRRQQDRGSVGSGFNDLAPINIKGWKFLADLSKNEVEECRRKALTGTLGYANATPHFGGKLTFPTLSVLDPTKCVFANPVVMQKMIPSSLSLDLRNLCRVWNAGRPYLKCRCGYRNSCTCNSVPIWFDQAVWYLMAKPEIMKPEAGSNRVRIAFLLHHLRNSWRELAKASVTFIWIREMMLTVLRNLERNPELMTTDALAGSTFKTHACPRILANLILPTRITPGLPAPEMSNPKKKKNSMALEIGRRIPEVLRVELDPDIFLPWPPAGPTLIKFVKPNVWEAQRSTAQPAIPIDTIAMADILTAMPQITTITGVLLTVEYEGVAVGEVRGFDTRSEDGGINCDMRLRGVSGDDAFPGKQTGLLWPVIRATMKDVASSIAATLDYGGDSGGSCFYGFGGLFGPGSDFWGRIVRIGDALYAEPEPCAPGTDGTLAIIGANTATVQSDGGTVGGSGMGQPLRTILHFGLNHVLAARLEIEVAAREILKAFDEIMTLYSKEYELREEDLCKGRAGIKRYCFSRFVEYRRRYSEAGVIDLSAHYLSHEISYITDYFFVASMDKAANTPVIMCKDLVRQVAFERLSGPDFEKLEHKLETIIGIISNSNTSDYPLGPKKVPYLMANFKSHKSTLRWITNADQCVFSPVASLCAGALKLISEEVQKYCKEMSRTIRDLHEVDANLWWPIDSINEYVLSLPETIFTYFSTDISRCFETIPTDNSKHGLISKLSFAIKKGFAYRLKTEKDKYIRITTTNDGKTKYGWTNSNVEKPGERTIELKQLIEMNQWLADRNYIQFGGGIWRQKNGIPMGLPCSPIWCNLYFFRYEFESIIRLLRSGNKHLVALFVHTFRYMDDLNSINNTSIREFLMENHLLNEEDPICLYPSEFIEIKEQNIDDKTSTFLNLKLRIETPEGGYNTEKFDKVEEMGLEVNRYIRFDSNRPIKQSLSIILGQVAAALIVSSNPTTAARDVKRIVDRMSRDGFNEKRCWGMVRRVLRNPERYQPFGCATDEVYRILRSSFGMNY</sequence>
<evidence type="ECO:0000256" key="1">
    <source>
        <dbReference type="SAM" id="MobiDB-lite"/>
    </source>
</evidence>
<feature type="region of interest" description="Disordered" evidence="1">
    <location>
        <begin position="909"/>
        <end position="930"/>
    </location>
</feature>
<dbReference type="PANTHER" id="PTHR21301">
    <property type="entry name" value="REVERSE TRANSCRIPTASE"/>
    <property type="match status" value="1"/>
</dbReference>
<protein>
    <submittedName>
        <fullName evidence="2">Uncharacterized protein</fullName>
    </submittedName>
</protein>
<dbReference type="EMBL" id="BFEA01000035">
    <property type="protein sequence ID" value="GBG63128.1"/>
    <property type="molecule type" value="Genomic_DNA"/>
</dbReference>
<gene>
    <name evidence="2" type="ORF">CBR_g36615</name>
</gene>